<dbReference type="InterPro" id="IPR012062">
    <property type="entry name" value="GatZ/KbaZ-like"/>
</dbReference>
<dbReference type="Gene3D" id="1.10.400.20">
    <property type="entry name" value="putative tagatose 6-phosphate kinase domain like"/>
    <property type="match status" value="1"/>
</dbReference>
<dbReference type="Gene3D" id="3.20.20.70">
    <property type="entry name" value="Aldolase class I"/>
    <property type="match status" value="1"/>
</dbReference>
<comment type="pathway">
    <text evidence="1">Carbohydrate metabolism; D-tagatose 6-phosphate degradation; D-glyceraldehyde 3-phosphate and glycerone phosphate from D-tagatose 6-phosphate: step 2/2.</text>
</comment>
<sequence length="426" mass="46828">MQHLQDIFAANRRGEPRGIYSVCSAHSLVLKAAMQQAKADNSLLLVESTANQVNQFGGYTGMQPADFIDFVCTLAQQVGLDKQRLIFGGDHLGPVCWTDLPAEQAMLRCESLIRSYVQAGFCKIHLDTSMPCADDAEPLTDDIIAGRAARLCAIAEQESARLNRQLCYVIGTEVPAPGGVNELEDHLTPTPVANVLYTLQAHQQAFAAVGLDDNTWNKVVAVVVQPGVEFDNSKVHEFAPALAAELSGAIHQVPNLVYEAHSTDYQSPQALAALVKGHFAILKVGPALTFALREGVFALSHIEDVLIEQSKRSGLRELCAEVMQQQPKYWQKFYPDAQSQPWLAFFSYSDRIRYYWNQPALQAAVDKLLANLSELVIPLPLVSQYMPMQYQAVRGKTISSDAEALLLNKITDVLADYAQACGLTEH</sequence>
<keyword evidence="3" id="KW-1185">Reference proteome</keyword>
<dbReference type="PIRSF" id="PIRSF009264">
    <property type="entry name" value="TagBP_ald_AgaZ"/>
    <property type="match status" value="1"/>
</dbReference>
<dbReference type="NCBIfam" id="TIGR02810">
    <property type="entry name" value="agaZ_gatZ"/>
    <property type="match status" value="1"/>
</dbReference>
<dbReference type="Proteomes" id="UP001501757">
    <property type="component" value="Unassembled WGS sequence"/>
</dbReference>
<evidence type="ECO:0000256" key="1">
    <source>
        <dbReference type="ARBA" id="ARBA00005191"/>
    </source>
</evidence>
<dbReference type="SUPFAM" id="SSF51569">
    <property type="entry name" value="Aldolase"/>
    <property type="match status" value="1"/>
</dbReference>
<dbReference type="PANTHER" id="PTHR32502">
    <property type="entry name" value="N-ACETYLGALACTOSAMINE PERMEASE II COMPONENT-RELATED"/>
    <property type="match status" value="1"/>
</dbReference>
<name>A0ABN0XCY5_9ALTE</name>
<reference evidence="2 3" key="1">
    <citation type="journal article" date="2019" name="Int. J. Syst. Evol. Microbiol.">
        <title>The Global Catalogue of Microorganisms (GCM) 10K type strain sequencing project: providing services to taxonomists for standard genome sequencing and annotation.</title>
        <authorList>
            <consortium name="The Broad Institute Genomics Platform"/>
            <consortium name="The Broad Institute Genome Sequencing Center for Infectious Disease"/>
            <person name="Wu L."/>
            <person name="Ma J."/>
        </authorList>
    </citation>
    <scope>NUCLEOTIDE SEQUENCE [LARGE SCALE GENOMIC DNA]</scope>
    <source>
        <strain evidence="2 3">JCM 13378</strain>
    </source>
</reference>
<evidence type="ECO:0000313" key="2">
    <source>
        <dbReference type="EMBL" id="GAA0361079.1"/>
    </source>
</evidence>
<protein>
    <submittedName>
        <fullName evidence="2">D-tagatose-bisphosphate aldolase, class II, non-catalytic subunit</fullName>
    </submittedName>
</protein>
<evidence type="ECO:0000313" key="3">
    <source>
        <dbReference type="Proteomes" id="UP001501757"/>
    </source>
</evidence>
<accession>A0ABN0XCY5</accession>
<dbReference type="InterPro" id="IPR050303">
    <property type="entry name" value="GatZ_KbaZ_carbometab"/>
</dbReference>
<gene>
    <name evidence="2" type="ORF">GCM10009092_26740</name>
</gene>
<dbReference type="InterPro" id="IPR013785">
    <property type="entry name" value="Aldolase_TIM"/>
</dbReference>
<dbReference type="Pfam" id="PF08013">
    <property type="entry name" value="GatZ_KbaZ-like"/>
    <property type="match status" value="1"/>
</dbReference>
<dbReference type="PANTHER" id="PTHR32502:SF2">
    <property type="entry name" value="D-TAGATOSE-1,6-BISPHOSPHATE ALDOLASE SUBUNIT KBAZ"/>
    <property type="match status" value="1"/>
</dbReference>
<comment type="caution">
    <text evidence="2">The sequence shown here is derived from an EMBL/GenBank/DDBJ whole genome shotgun (WGS) entry which is preliminary data.</text>
</comment>
<dbReference type="RefSeq" id="WP_343845532.1">
    <property type="nucleotide sequence ID" value="NZ_BAAAEI010000014.1"/>
</dbReference>
<organism evidence="2 3">
    <name type="scientific">Bowmanella denitrificans</name>
    <dbReference type="NCBI Taxonomy" id="366582"/>
    <lineage>
        <taxon>Bacteria</taxon>
        <taxon>Pseudomonadati</taxon>
        <taxon>Pseudomonadota</taxon>
        <taxon>Gammaproteobacteria</taxon>
        <taxon>Alteromonadales</taxon>
        <taxon>Alteromonadaceae</taxon>
        <taxon>Bowmanella</taxon>
    </lineage>
</organism>
<dbReference type="EMBL" id="BAAAEI010000014">
    <property type="protein sequence ID" value="GAA0361079.1"/>
    <property type="molecule type" value="Genomic_DNA"/>
</dbReference>
<proteinExistence type="predicted"/>